<reference evidence="2 3" key="1">
    <citation type="submission" date="2019-11" db="EMBL/GenBank/DDBJ databases">
        <title>Genome of Strain BIT-d1.</title>
        <authorList>
            <person name="Yang Y."/>
        </authorList>
    </citation>
    <scope>NUCLEOTIDE SEQUENCE [LARGE SCALE GENOMIC DNA]</scope>
    <source>
        <strain evidence="2 3">BIT-d1</strain>
    </source>
</reference>
<dbReference type="Proteomes" id="UP000438760">
    <property type="component" value="Unassembled WGS sequence"/>
</dbReference>
<dbReference type="InterPro" id="IPR000595">
    <property type="entry name" value="cNMP-bd_dom"/>
</dbReference>
<proteinExistence type="predicted"/>
<dbReference type="AlphaFoldDB" id="A0A6I3LS25"/>
<feature type="domain" description="Cyclic nucleotide-binding" evidence="1">
    <location>
        <begin position="32"/>
        <end position="117"/>
    </location>
</feature>
<name>A0A6I3LS25_9FLAO</name>
<protein>
    <submittedName>
        <fullName evidence="2">Cyclic nucleotide-binding domain-containing protein</fullName>
    </submittedName>
</protein>
<sequence>MLLEKLIKEFDVDKGVFTQREYDLFDGYFERIEVQRNAFLIEQGQVERYSYFISDGAFRCWTLNHKGDEQTFWFCLAGTFSMSNISFTLEEQSLFNVQAVMSSVVYRIDKEQVVRLYTELPLVKEVFSDLTAKLLNRLLKRNIDLIKYTSEQYYLELLNEYGELMNYLPLKDIASFIGVTPQGLSRIRKRIF</sequence>
<accession>A0A6I3LS25</accession>
<dbReference type="Pfam" id="PF00027">
    <property type="entry name" value="cNMP_binding"/>
    <property type="match status" value="1"/>
</dbReference>
<keyword evidence="3" id="KW-1185">Reference proteome</keyword>
<evidence type="ECO:0000259" key="1">
    <source>
        <dbReference type="Pfam" id="PF00027"/>
    </source>
</evidence>
<evidence type="ECO:0000313" key="3">
    <source>
        <dbReference type="Proteomes" id="UP000438760"/>
    </source>
</evidence>
<dbReference type="CDD" id="cd00038">
    <property type="entry name" value="CAP_ED"/>
    <property type="match status" value="1"/>
</dbReference>
<gene>
    <name evidence="2" type="ORF">GJV76_15500</name>
</gene>
<organism evidence="2 3">
    <name type="scientific">Myroides albus</name>
    <dbReference type="NCBI Taxonomy" id="2562892"/>
    <lineage>
        <taxon>Bacteria</taxon>
        <taxon>Pseudomonadati</taxon>
        <taxon>Bacteroidota</taxon>
        <taxon>Flavobacteriia</taxon>
        <taxon>Flavobacteriales</taxon>
        <taxon>Flavobacteriaceae</taxon>
        <taxon>Myroides</taxon>
    </lineage>
</organism>
<dbReference type="EMBL" id="WMJX01000109">
    <property type="protein sequence ID" value="MTG99501.1"/>
    <property type="molecule type" value="Genomic_DNA"/>
</dbReference>
<dbReference type="RefSeq" id="WP_155093482.1">
    <property type="nucleotide sequence ID" value="NZ_CP102754.1"/>
</dbReference>
<dbReference type="InterPro" id="IPR018490">
    <property type="entry name" value="cNMP-bd_dom_sf"/>
</dbReference>
<dbReference type="OrthoDB" id="663011at2"/>
<dbReference type="SUPFAM" id="SSF51206">
    <property type="entry name" value="cAMP-binding domain-like"/>
    <property type="match status" value="1"/>
</dbReference>
<comment type="caution">
    <text evidence="2">The sequence shown here is derived from an EMBL/GenBank/DDBJ whole genome shotgun (WGS) entry which is preliminary data.</text>
</comment>
<evidence type="ECO:0000313" key="2">
    <source>
        <dbReference type="EMBL" id="MTG99501.1"/>
    </source>
</evidence>
<dbReference type="InterPro" id="IPR014710">
    <property type="entry name" value="RmlC-like_jellyroll"/>
</dbReference>
<dbReference type="Gene3D" id="2.60.120.10">
    <property type="entry name" value="Jelly Rolls"/>
    <property type="match status" value="1"/>
</dbReference>